<proteinExistence type="predicted"/>
<dbReference type="AlphaFoldDB" id="A0A820XJZ8"/>
<comment type="caution">
    <text evidence="1">The sequence shown here is derived from an EMBL/GenBank/DDBJ whole genome shotgun (WGS) entry which is preliminary data.</text>
</comment>
<sequence>TPVDLWPRLRGPTATRETRMEVVAWIAVCIFHCKLEGGFVHDWVVANQTARPPISIPPKQWVTRTNKIPCIDKGCIPSDLDCQLLIDRYFDIEHFLDEMHKYEIQTEVFRENWRYILLFDEDYPTGPFTMDLIEPHIAATHDRIDFDVNNLYVMRGFCTDLGQRVNLSHQPFLIDLEQIVQKIKQKQFSILRPLDDIMKFRRDKMIARGWIQIGEEQNYIPPPKNKSKDKFVVTEVPKSS</sequence>
<accession>A0A820XJZ8</accession>
<organism evidence="1 2">
    <name type="scientific">Rotaria magnacalcarata</name>
    <dbReference type="NCBI Taxonomy" id="392030"/>
    <lineage>
        <taxon>Eukaryota</taxon>
        <taxon>Metazoa</taxon>
        <taxon>Spiralia</taxon>
        <taxon>Gnathifera</taxon>
        <taxon>Rotifera</taxon>
        <taxon>Eurotatoria</taxon>
        <taxon>Bdelloidea</taxon>
        <taxon>Philodinida</taxon>
        <taxon>Philodinidae</taxon>
        <taxon>Rotaria</taxon>
    </lineage>
</organism>
<evidence type="ECO:0000313" key="2">
    <source>
        <dbReference type="Proteomes" id="UP000663866"/>
    </source>
</evidence>
<feature type="non-terminal residue" evidence="1">
    <location>
        <position position="240"/>
    </location>
</feature>
<name>A0A820XJZ8_9BILA</name>
<gene>
    <name evidence="1" type="ORF">OVN521_LOCUS42320</name>
</gene>
<dbReference type="EMBL" id="CAJOBG010057909">
    <property type="protein sequence ID" value="CAF4531082.1"/>
    <property type="molecule type" value="Genomic_DNA"/>
</dbReference>
<keyword evidence="2" id="KW-1185">Reference proteome</keyword>
<dbReference type="Proteomes" id="UP000663866">
    <property type="component" value="Unassembled WGS sequence"/>
</dbReference>
<evidence type="ECO:0000313" key="1">
    <source>
        <dbReference type="EMBL" id="CAF4531082.1"/>
    </source>
</evidence>
<reference evidence="1" key="1">
    <citation type="submission" date="2021-02" db="EMBL/GenBank/DDBJ databases">
        <authorList>
            <person name="Nowell W R."/>
        </authorList>
    </citation>
    <scope>NUCLEOTIDE SEQUENCE</scope>
</reference>
<feature type="non-terminal residue" evidence="1">
    <location>
        <position position="1"/>
    </location>
</feature>
<protein>
    <submittedName>
        <fullName evidence="1">Uncharacterized protein</fullName>
    </submittedName>
</protein>